<dbReference type="EMBL" id="CAJRAF010000002">
    <property type="protein sequence ID" value="CAG5000139.1"/>
    <property type="molecule type" value="Genomic_DNA"/>
</dbReference>
<dbReference type="CDD" id="cd02966">
    <property type="entry name" value="TlpA_like_family"/>
    <property type="match status" value="1"/>
</dbReference>
<evidence type="ECO:0000256" key="2">
    <source>
        <dbReference type="ARBA" id="ARBA00022748"/>
    </source>
</evidence>
<dbReference type="InterPro" id="IPR050553">
    <property type="entry name" value="Thioredoxin_ResA/DsbE_sf"/>
</dbReference>
<dbReference type="Proteomes" id="UP000680038">
    <property type="component" value="Unassembled WGS sequence"/>
</dbReference>
<keyword evidence="2" id="KW-0201">Cytochrome c-type biogenesis</keyword>
<protein>
    <submittedName>
        <fullName evidence="7">Thiol-disulfide oxidoreductase ResA</fullName>
    </submittedName>
</protein>
<organism evidence="7 8">
    <name type="scientific">Dyadobacter helix</name>
    <dbReference type="NCBI Taxonomy" id="2822344"/>
    <lineage>
        <taxon>Bacteria</taxon>
        <taxon>Pseudomonadati</taxon>
        <taxon>Bacteroidota</taxon>
        <taxon>Cytophagia</taxon>
        <taxon>Cytophagales</taxon>
        <taxon>Spirosomataceae</taxon>
        <taxon>Dyadobacter</taxon>
    </lineage>
</organism>
<keyword evidence="3" id="KW-1015">Disulfide bond</keyword>
<accession>A0A916JB94</accession>
<evidence type="ECO:0000313" key="8">
    <source>
        <dbReference type="Proteomes" id="UP000680038"/>
    </source>
</evidence>
<dbReference type="SUPFAM" id="SSF52833">
    <property type="entry name" value="Thioredoxin-like"/>
    <property type="match status" value="1"/>
</dbReference>
<dbReference type="GO" id="GO:0030313">
    <property type="term" value="C:cell envelope"/>
    <property type="evidence" value="ECO:0007669"/>
    <property type="project" value="UniProtKB-SubCell"/>
</dbReference>
<dbReference type="InterPro" id="IPR013766">
    <property type="entry name" value="Thioredoxin_domain"/>
</dbReference>
<evidence type="ECO:0000256" key="3">
    <source>
        <dbReference type="ARBA" id="ARBA00023157"/>
    </source>
</evidence>
<evidence type="ECO:0000256" key="1">
    <source>
        <dbReference type="ARBA" id="ARBA00004196"/>
    </source>
</evidence>
<sequence length="400" mass="45077">MKQLLFVGLVLSAFKVFAQPGSVRYPLRVITDSTAYPFSYISPAKELFQVKIPKIDLQYYSLSRSIKLESLGSVLTVLIGKDKSNQNLVIFDSNFDNDLSDEQVHYFPDSVTSPTKGNFLHFGTDIPLPGQTLSLEFDYSIIKPKALNISFGDSLEDKIHFMVRPFQYRYATIRIDTSEYKLVLFSKNFFDFSKTSTSLSVLPGQSDVHKLKSADKSVNKYTLGDIVLMAENKFLFEKITGAGDSIVLSPLAHSAETYGSKTGFLSPDYLGRDILSNDSLLIHQMKGKYVLLDFWGTWCAPCIKILDDIKKLHASLDPQKVKMIGVCYDTDVKKVKHFMKNRAMGWTQIFDPQTSSTLGKMFEITAYPSFVLIDPNGKIIYRDEGIDGFNRTAAKLDELL</sequence>
<dbReference type="PANTHER" id="PTHR42852:SF6">
    <property type="entry name" value="THIOL:DISULFIDE INTERCHANGE PROTEIN DSBE"/>
    <property type="match status" value="1"/>
</dbReference>
<feature type="signal peptide" evidence="5">
    <location>
        <begin position="1"/>
        <end position="18"/>
    </location>
</feature>
<gene>
    <name evidence="7" type="primary">resA_6</name>
    <name evidence="7" type="ORF">DYBT9275_02400</name>
</gene>
<dbReference type="PROSITE" id="PS51352">
    <property type="entry name" value="THIOREDOXIN_2"/>
    <property type="match status" value="1"/>
</dbReference>
<dbReference type="Gene3D" id="3.40.30.10">
    <property type="entry name" value="Glutaredoxin"/>
    <property type="match status" value="1"/>
</dbReference>
<keyword evidence="4" id="KW-0676">Redox-active center</keyword>
<evidence type="ECO:0000259" key="6">
    <source>
        <dbReference type="PROSITE" id="PS51352"/>
    </source>
</evidence>
<reference evidence="7" key="1">
    <citation type="submission" date="2021-04" db="EMBL/GenBank/DDBJ databases">
        <authorList>
            <person name="Rodrigo-Torres L."/>
            <person name="Arahal R. D."/>
            <person name="Lucena T."/>
        </authorList>
    </citation>
    <scope>NUCLEOTIDE SEQUENCE</scope>
    <source>
        <strain evidence="7">CECT 9275</strain>
    </source>
</reference>
<dbReference type="AlphaFoldDB" id="A0A916JB94"/>
<evidence type="ECO:0000256" key="4">
    <source>
        <dbReference type="ARBA" id="ARBA00023284"/>
    </source>
</evidence>
<feature type="chain" id="PRO_5037111294" evidence="5">
    <location>
        <begin position="19"/>
        <end position="400"/>
    </location>
</feature>
<dbReference type="GO" id="GO:0017004">
    <property type="term" value="P:cytochrome complex assembly"/>
    <property type="evidence" value="ECO:0007669"/>
    <property type="project" value="UniProtKB-KW"/>
</dbReference>
<comment type="caution">
    <text evidence="7">The sequence shown here is derived from an EMBL/GenBank/DDBJ whole genome shotgun (WGS) entry which is preliminary data.</text>
</comment>
<dbReference type="Pfam" id="PF13905">
    <property type="entry name" value="Thioredoxin_8"/>
    <property type="match status" value="1"/>
</dbReference>
<dbReference type="RefSeq" id="WP_215239038.1">
    <property type="nucleotide sequence ID" value="NZ_CAJRAF010000002.1"/>
</dbReference>
<proteinExistence type="predicted"/>
<comment type="subcellular location">
    <subcellularLocation>
        <location evidence="1">Cell envelope</location>
    </subcellularLocation>
</comment>
<evidence type="ECO:0000256" key="5">
    <source>
        <dbReference type="SAM" id="SignalP"/>
    </source>
</evidence>
<evidence type="ECO:0000313" key="7">
    <source>
        <dbReference type="EMBL" id="CAG5000139.1"/>
    </source>
</evidence>
<name>A0A916JB94_9BACT</name>
<dbReference type="InterPro" id="IPR012336">
    <property type="entry name" value="Thioredoxin-like_fold"/>
</dbReference>
<feature type="domain" description="Thioredoxin" evidence="6">
    <location>
        <begin position="260"/>
        <end position="400"/>
    </location>
</feature>
<dbReference type="PANTHER" id="PTHR42852">
    <property type="entry name" value="THIOL:DISULFIDE INTERCHANGE PROTEIN DSBE"/>
    <property type="match status" value="1"/>
</dbReference>
<dbReference type="InterPro" id="IPR036249">
    <property type="entry name" value="Thioredoxin-like_sf"/>
</dbReference>
<keyword evidence="5" id="KW-0732">Signal</keyword>
<keyword evidence="8" id="KW-1185">Reference proteome</keyword>